<dbReference type="KEGG" id="lbz:LBRM_24_2320"/>
<dbReference type="GO" id="GO:0008817">
    <property type="term" value="F:corrinoid adenosyltransferase activity"/>
    <property type="evidence" value="ECO:0007669"/>
    <property type="project" value="TreeGrafter"/>
</dbReference>
<evidence type="ECO:0000259" key="7">
    <source>
        <dbReference type="Pfam" id="PF01923"/>
    </source>
</evidence>
<dbReference type="SUPFAM" id="SSF89028">
    <property type="entry name" value="Cobalamin adenosyltransferase-like"/>
    <property type="match status" value="1"/>
</dbReference>
<dbReference type="Pfam" id="PF17653">
    <property type="entry name" value="DUF5522"/>
    <property type="match status" value="1"/>
</dbReference>
<organism evidence="8 9">
    <name type="scientific">Leishmania braziliensis MHOM/BR/75/M2904</name>
    <dbReference type="NCBI Taxonomy" id="420245"/>
    <lineage>
        <taxon>Eukaryota</taxon>
        <taxon>Discoba</taxon>
        <taxon>Euglenozoa</taxon>
        <taxon>Kinetoplastea</taxon>
        <taxon>Metakinetoplastina</taxon>
        <taxon>Trypanosomatida</taxon>
        <taxon>Trypanosomatidae</taxon>
        <taxon>Leishmaniinae</taxon>
        <taxon>Leishmania</taxon>
        <taxon>Leishmania braziliensis species complex</taxon>
    </lineage>
</organism>
<dbReference type="Proteomes" id="UP000319462">
    <property type="component" value="Chromosome 24"/>
</dbReference>
<proteinExistence type="inferred from homology"/>
<evidence type="ECO:0000256" key="5">
    <source>
        <dbReference type="SAM" id="MobiDB-lite"/>
    </source>
</evidence>
<dbReference type="InterPro" id="IPR040807">
    <property type="entry name" value="DUF5522"/>
</dbReference>
<dbReference type="Gene3D" id="1.20.1200.10">
    <property type="entry name" value="Cobalamin adenosyltransferase-like"/>
    <property type="match status" value="1"/>
</dbReference>
<keyword evidence="1 4" id="KW-0808">Transferase</keyword>
<feature type="domain" description="Cobalamin adenosyltransferase-like" evidence="7">
    <location>
        <begin position="178"/>
        <end position="365"/>
    </location>
</feature>
<gene>
    <name evidence="8" type="ORF">LBRM2904_24.2410</name>
</gene>
<dbReference type="NCBIfam" id="TIGR00636">
    <property type="entry name" value="PduO_Nterm"/>
    <property type="match status" value="1"/>
</dbReference>
<dbReference type="VEuPathDB" id="TriTrypDB:LbrM.24.2320"/>
<evidence type="ECO:0000256" key="6">
    <source>
        <dbReference type="SAM" id="Phobius"/>
    </source>
</evidence>
<dbReference type="PANTHER" id="PTHR12213">
    <property type="entry name" value="CORRINOID ADENOSYLTRANSFERASE"/>
    <property type="match status" value="1"/>
</dbReference>
<dbReference type="AlphaFoldDB" id="A0A3P3Z860"/>
<dbReference type="InterPro" id="IPR016030">
    <property type="entry name" value="CblAdoTrfase-like"/>
</dbReference>
<dbReference type="FunFam" id="1.20.1200.10:FF:000004">
    <property type="entry name" value="Cobalamin adenosyltransferase"/>
    <property type="match status" value="1"/>
</dbReference>
<feature type="region of interest" description="Disordered" evidence="5">
    <location>
        <begin position="156"/>
        <end position="186"/>
    </location>
</feature>
<evidence type="ECO:0000256" key="1">
    <source>
        <dbReference type="ARBA" id="ARBA00022679"/>
    </source>
</evidence>
<feature type="transmembrane region" description="Helical" evidence="6">
    <location>
        <begin position="12"/>
        <end position="30"/>
    </location>
</feature>
<keyword evidence="2 4" id="KW-0547">Nucleotide-binding</keyword>
<dbReference type="PANTHER" id="PTHR12213:SF0">
    <property type="entry name" value="CORRINOID ADENOSYLTRANSFERASE MMAB"/>
    <property type="match status" value="1"/>
</dbReference>
<dbReference type="InterPro" id="IPR029499">
    <property type="entry name" value="PduO-typ"/>
</dbReference>
<evidence type="ECO:0000313" key="9">
    <source>
        <dbReference type="Proteomes" id="UP000319462"/>
    </source>
</evidence>
<comment type="similarity">
    <text evidence="4">Belongs to the Cob(I)alamin adenosyltransferase family.</text>
</comment>
<evidence type="ECO:0000313" key="8">
    <source>
        <dbReference type="EMBL" id="SYZ66397.1"/>
    </source>
</evidence>
<protein>
    <submittedName>
        <fullName evidence="8">Cobalamin_adenosyltransferase</fullName>
    </submittedName>
</protein>
<evidence type="ECO:0000256" key="2">
    <source>
        <dbReference type="ARBA" id="ARBA00022741"/>
    </source>
</evidence>
<dbReference type="EMBL" id="LS997623">
    <property type="protein sequence ID" value="SYZ66397.1"/>
    <property type="molecule type" value="Genomic_DNA"/>
</dbReference>
<dbReference type="Pfam" id="PF01923">
    <property type="entry name" value="Cob_adeno_trans"/>
    <property type="match status" value="1"/>
</dbReference>
<keyword evidence="6" id="KW-1133">Transmembrane helix</keyword>
<dbReference type="RefSeq" id="XP_001565495.1">
    <property type="nucleotide sequence ID" value="XM_001565445.1"/>
</dbReference>
<name>A0A3P3Z860_LEIBR</name>
<keyword evidence="6" id="KW-0812">Transmembrane</keyword>
<evidence type="ECO:0000256" key="3">
    <source>
        <dbReference type="ARBA" id="ARBA00022840"/>
    </source>
</evidence>
<keyword evidence="6" id="KW-0472">Membrane</keyword>
<reference evidence="8 9" key="1">
    <citation type="submission" date="2018-09" db="EMBL/GenBank/DDBJ databases">
        <authorList>
            <person name="Peiro R."/>
            <person name="Begona"/>
            <person name="Cbmso G."/>
            <person name="Lopez M."/>
            <person name="Gonzalez S."/>
        </authorList>
    </citation>
    <scope>NUCLEOTIDE SEQUENCE [LARGE SCALE GENOMIC DNA]</scope>
</reference>
<keyword evidence="3 4" id="KW-0067">ATP-binding</keyword>
<dbReference type="InterPro" id="IPR036451">
    <property type="entry name" value="CblAdoTrfase-like_sf"/>
</dbReference>
<dbReference type="GO" id="GO:0005524">
    <property type="term" value="F:ATP binding"/>
    <property type="evidence" value="ECO:0007669"/>
    <property type="project" value="UniProtKB-UniRule"/>
</dbReference>
<accession>A0A3P3Z860</accession>
<sequence length="376" mass="41147">MWRAVTCDTPRATAIVFAVMALSALVYTTVRRRGPRVTHGRFFSGCTCASPMATIDPVVAEENPIERRLTLEIKALHAQAMANGEDTYIDPCTGFTVLTRLGLMRNMKCCGNRCRHCPFGHVNVQSKRLMTTKAEGPFAATSASSAATSAEASSAAPTAAARDGKAASGGNVPKRSMVYTKTGDNGTSALFTGERRKKADAVFEALGAIDELSSHVGLARAMLRSAAERREHDEAMMSMLEGIQQELLNAGTVVATPTAKNPEDEATKHMMTILEGYRFLDKTEEIARNIDIIDSRLTPLRVFILPGGGNVASAQLHVCRTTCRRAERRMVKVRDLYGETYTDHLRQATVYVNRLSDFFFVAARSIAEEDIVRKYN</sequence>
<evidence type="ECO:0000256" key="4">
    <source>
        <dbReference type="RuleBase" id="RU366026"/>
    </source>
</evidence>